<evidence type="ECO:0000256" key="4">
    <source>
        <dbReference type="SAM" id="MobiDB-lite"/>
    </source>
</evidence>
<dbReference type="GO" id="GO:0005829">
    <property type="term" value="C:cytosol"/>
    <property type="evidence" value="ECO:0007669"/>
    <property type="project" value="TreeGrafter"/>
</dbReference>
<dbReference type="GO" id="GO:0071356">
    <property type="term" value="P:cellular response to tumor necrosis factor"/>
    <property type="evidence" value="ECO:0007669"/>
    <property type="project" value="TreeGrafter"/>
</dbReference>
<proteinExistence type="predicted"/>
<reference evidence="5" key="1">
    <citation type="submission" date="2021-01" db="EMBL/GenBank/DDBJ databases">
        <authorList>
            <person name="Zahm M."/>
            <person name="Roques C."/>
            <person name="Cabau C."/>
            <person name="Klopp C."/>
            <person name="Donnadieu C."/>
            <person name="Jouanno E."/>
            <person name="Lampietro C."/>
            <person name="Louis A."/>
            <person name="Herpin A."/>
            <person name="Echchiki A."/>
            <person name="Berthelot C."/>
            <person name="Parey E."/>
            <person name="Roest-Crollius H."/>
            <person name="Braasch I."/>
            <person name="Postlethwait J."/>
            <person name="Bobe J."/>
            <person name="Montfort J."/>
            <person name="Bouchez O."/>
            <person name="Begum T."/>
            <person name="Mejri S."/>
            <person name="Adams A."/>
            <person name="Chen W.-J."/>
            <person name="Guiguen Y."/>
        </authorList>
    </citation>
    <scope>NUCLEOTIDE SEQUENCE</scope>
    <source>
        <strain evidence="5">YG-15Mar2019-1</strain>
        <tissue evidence="5">Brain</tissue>
    </source>
</reference>
<dbReference type="PROSITE" id="PS50088">
    <property type="entry name" value="ANK_REPEAT"/>
    <property type="match status" value="5"/>
</dbReference>
<feature type="repeat" description="ANK" evidence="3">
    <location>
        <begin position="425"/>
        <end position="457"/>
    </location>
</feature>
<dbReference type="PANTHER" id="PTHR46680">
    <property type="entry name" value="NF-KAPPA-B INHIBITOR ALPHA"/>
    <property type="match status" value="1"/>
</dbReference>
<sequence>MTMSNQQTAGTTVPLDLTTKPRDGKASEEDGRCQPQSDRASCHNGHVTDNGAAKVKTESFHPGVDPEWSNGVENHSAIKRLDDHCRAVPVKTVKEEAGRTPNDHPVTPHPRPRSPRRASPLSPPKCAAERNAADGDPKPMDKSASNLPFRKRHFPERDTLGPRRSSPAGEIPQSPAHDEEFRCSPGLPKIPKRNAPKDSGYLPPAALLPFTTNGQDDRRPATEPYAPLPAYAPYFRVPLPGYTLCPVPQVLINVPVTPLPLPLPPMEEMDRLSRDAAMATRQDDDGDTALHIAVVQGQDAVVHRLIHTLVQANKDLDIYNNLRQTPLHLAVITNQAPLVQALLQAGSDPGALDRNGQTAAHLCCEHGLGACLQLVLSHHSPSACLEVRNYEGLTPLHLAVQNGNKELVRLLLDSGANIDAVDIKSGRSPLIHAVENNNMEMINFLIENGCNVNAQSYSGNTALHSACGRGQVEAVRILLRNGADSSLKNYHNDTALMVAKNKKVTDVLRGKGSRSQNPKPVEPLSDPPSPQRHTPQSRQHSANGTPVQSPSHTLHRSPLATPTNLALPLQHSPSHSPRAPPTRSPLSQSADSQSGSNLSHQASHGPPVHHGQSRPSSHSSDQSDASTMSISSGGKGDS</sequence>
<feature type="compositionally biased region" description="Polar residues" evidence="4">
    <location>
        <begin position="1"/>
        <end position="11"/>
    </location>
</feature>
<evidence type="ECO:0008006" key="7">
    <source>
        <dbReference type="Google" id="ProtNLM"/>
    </source>
</evidence>
<feature type="compositionally biased region" description="Low complexity" evidence="4">
    <location>
        <begin position="613"/>
        <end position="632"/>
    </location>
</feature>
<feature type="compositionally biased region" description="Basic and acidic residues" evidence="4">
    <location>
        <begin position="79"/>
        <end position="102"/>
    </location>
</feature>
<feature type="repeat" description="ANK" evidence="3">
    <location>
        <begin position="391"/>
        <end position="423"/>
    </location>
</feature>
<organism evidence="5 6">
    <name type="scientific">Megalops atlanticus</name>
    <name type="common">Tarpon</name>
    <name type="synonym">Clupea gigantea</name>
    <dbReference type="NCBI Taxonomy" id="7932"/>
    <lineage>
        <taxon>Eukaryota</taxon>
        <taxon>Metazoa</taxon>
        <taxon>Chordata</taxon>
        <taxon>Craniata</taxon>
        <taxon>Vertebrata</taxon>
        <taxon>Euteleostomi</taxon>
        <taxon>Actinopterygii</taxon>
        <taxon>Neopterygii</taxon>
        <taxon>Teleostei</taxon>
        <taxon>Elopiformes</taxon>
        <taxon>Megalopidae</taxon>
        <taxon>Megalops</taxon>
    </lineage>
</organism>
<dbReference type="OrthoDB" id="10254947at2759"/>
<feature type="region of interest" description="Disordered" evidence="4">
    <location>
        <begin position="504"/>
        <end position="638"/>
    </location>
</feature>
<feature type="compositionally biased region" description="Basic and acidic residues" evidence="4">
    <location>
        <begin position="19"/>
        <end position="32"/>
    </location>
</feature>
<dbReference type="Pfam" id="PF12796">
    <property type="entry name" value="Ank_2"/>
    <property type="match status" value="2"/>
</dbReference>
<feature type="compositionally biased region" description="Polar residues" evidence="4">
    <location>
        <begin position="584"/>
        <end position="602"/>
    </location>
</feature>
<feature type="repeat" description="ANK" evidence="3">
    <location>
        <begin position="458"/>
        <end position="490"/>
    </location>
</feature>
<evidence type="ECO:0000256" key="3">
    <source>
        <dbReference type="PROSITE-ProRule" id="PRU00023"/>
    </source>
</evidence>
<dbReference type="AlphaFoldDB" id="A0A9D3PZE3"/>
<feature type="compositionally biased region" description="Low complexity" evidence="4">
    <location>
        <begin position="558"/>
        <end position="569"/>
    </location>
</feature>
<evidence type="ECO:0000256" key="2">
    <source>
        <dbReference type="ARBA" id="ARBA00023043"/>
    </source>
</evidence>
<keyword evidence="1" id="KW-0677">Repeat</keyword>
<dbReference type="InterPro" id="IPR002110">
    <property type="entry name" value="Ankyrin_rpt"/>
</dbReference>
<dbReference type="Pfam" id="PF00023">
    <property type="entry name" value="Ank"/>
    <property type="match status" value="1"/>
</dbReference>
<comment type="caution">
    <text evidence="5">The sequence shown here is derived from an EMBL/GenBank/DDBJ whole genome shotgun (WGS) entry which is preliminary data.</text>
</comment>
<dbReference type="Gene3D" id="1.25.40.20">
    <property type="entry name" value="Ankyrin repeat-containing domain"/>
    <property type="match status" value="1"/>
</dbReference>
<keyword evidence="2 3" id="KW-0040">ANK repeat</keyword>
<protein>
    <recommendedName>
        <fullName evidence="7">B-cell lymphoma 3 protein</fullName>
    </recommendedName>
</protein>
<feature type="repeat" description="ANK" evidence="3">
    <location>
        <begin position="322"/>
        <end position="354"/>
    </location>
</feature>
<evidence type="ECO:0000313" key="5">
    <source>
        <dbReference type="EMBL" id="KAG7469244.1"/>
    </source>
</evidence>
<name>A0A9D3PZE3_MEGAT</name>
<dbReference type="PANTHER" id="PTHR46680:SF2">
    <property type="entry name" value="NF-KAPPA-B INHIBITOR ZETA"/>
    <property type="match status" value="1"/>
</dbReference>
<dbReference type="InterPro" id="IPR036770">
    <property type="entry name" value="Ankyrin_rpt-contain_sf"/>
</dbReference>
<evidence type="ECO:0000256" key="1">
    <source>
        <dbReference type="ARBA" id="ARBA00022737"/>
    </source>
</evidence>
<feature type="compositionally biased region" description="Basic and acidic residues" evidence="4">
    <location>
        <begin position="127"/>
        <end position="141"/>
    </location>
</feature>
<dbReference type="SUPFAM" id="SSF48403">
    <property type="entry name" value="Ankyrin repeat"/>
    <property type="match status" value="1"/>
</dbReference>
<gene>
    <name evidence="5" type="ORF">MATL_G00126830</name>
</gene>
<feature type="repeat" description="ANK" evidence="3">
    <location>
        <begin position="285"/>
        <end position="321"/>
    </location>
</feature>
<feature type="region of interest" description="Disordered" evidence="4">
    <location>
        <begin position="1"/>
        <end position="224"/>
    </location>
</feature>
<dbReference type="Proteomes" id="UP001046870">
    <property type="component" value="Chromosome 10"/>
</dbReference>
<accession>A0A9D3PZE3</accession>
<dbReference type="InterPro" id="IPR051070">
    <property type="entry name" value="NF-kappa-B_inhibitor"/>
</dbReference>
<evidence type="ECO:0000313" key="6">
    <source>
        <dbReference type="Proteomes" id="UP001046870"/>
    </source>
</evidence>
<dbReference type="PROSITE" id="PS50297">
    <property type="entry name" value="ANK_REP_REGION"/>
    <property type="match status" value="5"/>
</dbReference>
<dbReference type="PRINTS" id="PR01415">
    <property type="entry name" value="ANKYRIN"/>
</dbReference>
<feature type="compositionally biased region" description="Polar residues" evidence="4">
    <location>
        <begin position="531"/>
        <end position="552"/>
    </location>
</feature>
<dbReference type="GO" id="GO:0051059">
    <property type="term" value="F:NF-kappaB binding"/>
    <property type="evidence" value="ECO:0007669"/>
    <property type="project" value="TreeGrafter"/>
</dbReference>
<keyword evidence="6" id="KW-1185">Reference proteome</keyword>
<dbReference type="SMART" id="SM00248">
    <property type="entry name" value="ANK"/>
    <property type="match status" value="6"/>
</dbReference>
<dbReference type="EMBL" id="JAFDVH010000010">
    <property type="protein sequence ID" value="KAG7469244.1"/>
    <property type="molecule type" value="Genomic_DNA"/>
</dbReference>